<name>A0A852YCD1_9MICO</name>
<dbReference type="InterPro" id="IPR037143">
    <property type="entry name" value="4-PPantetheinyl_Trfase_dom_sf"/>
</dbReference>
<keyword evidence="1" id="KW-0808">Transferase</keyword>
<evidence type="ECO:0000313" key="2">
    <source>
        <dbReference type="Proteomes" id="UP000553888"/>
    </source>
</evidence>
<dbReference type="Proteomes" id="UP000553888">
    <property type="component" value="Unassembled WGS sequence"/>
</dbReference>
<dbReference type="EMBL" id="JACBZY010000001">
    <property type="protein sequence ID" value="NYG98944.1"/>
    <property type="molecule type" value="Genomic_DNA"/>
</dbReference>
<evidence type="ECO:0000313" key="1">
    <source>
        <dbReference type="EMBL" id="NYG98944.1"/>
    </source>
</evidence>
<protein>
    <submittedName>
        <fullName evidence="1">4'-phosphopantetheinyl transferase</fullName>
        <ecNumber evidence="1">2.7.8.-</ecNumber>
    </submittedName>
</protein>
<dbReference type="RefSeq" id="WP_179566827.1">
    <property type="nucleotide sequence ID" value="NZ_JACBZY010000001.1"/>
</dbReference>
<dbReference type="SUPFAM" id="SSF56214">
    <property type="entry name" value="4'-phosphopantetheinyl transferase"/>
    <property type="match status" value="1"/>
</dbReference>
<dbReference type="EC" id="2.7.8.-" evidence="1"/>
<dbReference type="GO" id="GO:0000287">
    <property type="term" value="F:magnesium ion binding"/>
    <property type="evidence" value="ECO:0007669"/>
    <property type="project" value="InterPro"/>
</dbReference>
<dbReference type="GO" id="GO:0008897">
    <property type="term" value="F:holo-[acyl-carrier-protein] synthase activity"/>
    <property type="evidence" value="ECO:0007669"/>
    <property type="project" value="InterPro"/>
</dbReference>
<keyword evidence="2" id="KW-1185">Reference proteome</keyword>
<dbReference type="Gene3D" id="3.90.470.20">
    <property type="entry name" value="4'-phosphopantetheinyl transferase domain"/>
    <property type="match status" value="1"/>
</dbReference>
<reference evidence="1 2" key="1">
    <citation type="submission" date="2020-07" db="EMBL/GenBank/DDBJ databases">
        <title>Sequencing the genomes of 1000 actinobacteria strains.</title>
        <authorList>
            <person name="Klenk H.-P."/>
        </authorList>
    </citation>
    <scope>NUCLEOTIDE SEQUENCE [LARGE SCALE GENOMIC DNA]</scope>
    <source>
        <strain evidence="1 2">DSM 23141</strain>
    </source>
</reference>
<dbReference type="AlphaFoldDB" id="A0A852YCD1"/>
<comment type="caution">
    <text evidence="1">The sequence shown here is derived from an EMBL/GenBank/DDBJ whole genome shotgun (WGS) entry which is preliminary data.</text>
</comment>
<accession>A0A852YCD1</accession>
<proteinExistence type="predicted"/>
<organism evidence="1 2">
    <name type="scientific">Schumannella luteola</name>
    <dbReference type="NCBI Taxonomy" id="472059"/>
    <lineage>
        <taxon>Bacteria</taxon>
        <taxon>Bacillati</taxon>
        <taxon>Actinomycetota</taxon>
        <taxon>Actinomycetes</taxon>
        <taxon>Micrococcales</taxon>
        <taxon>Microbacteriaceae</taxon>
        <taxon>Schumannella</taxon>
    </lineage>
</organism>
<gene>
    <name evidence="1" type="ORF">BJ979_001570</name>
</gene>
<sequence>MDALRELDAPDGVRVVVLAAPDDAEERRAAGHEAAKQLVAELAGVRPESVMLDALCSRCGIDHGRPTAYLVSAKDASTAAVSITHTGGFTIVAASIEVDALGIDAELQDTRPDRVIAIEKIAPGRGDPMRRWTRIEAVLKADGRGLRVDPRHVRFLPTLRGNARARIDPPGEESGDAWHVYDLDDPELVVALALP</sequence>